<gene>
    <name evidence="5" type="primary">TBLA0H01160</name>
    <name evidence="5" type="ORF">TBLA_0H01160</name>
</gene>
<evidence type="ECO:0000256" key="3">
    <source>
        <dbReference type="SAM" id="MobiDB-lite"/>
    </source>
</evidence>
<dbReference type="SUPFAM" id="SSF50044">
    <property type="entry name" value="SH3-domain"/>
    <property type="match status" value="1"/>
</dbReference>
<keyword evidence="6" id="KW-1185">Reference proteome</keyword>
<evidence type="ECO:0000313" key="5">
    <source>
        <dbReference type="EMBL" id="CCH62404.1"/>
    </source>
</evidence>
<evidence type="ECO:0000256" key="2">
    <source>
        <dbReference type="PROSITE-ProRule" id="PRU00192"/>
    </source>
</evidence>
<dbReference type="GO" id="GO:0030674">
    <property type="term" value="F:protein-macromolecule adaptor activity"/>
    <property type="evidence" value="ECO:0007669"/>
    <property type="project" value="EnsemblFungi"/>
</dbReference>
<proteinExistence type="predicted"/>
<evidence type="ECO:0000256" key="1">
    <source>
        <dbReference type="ARBA" id="ARBA00022443"/>
    </source>
</evidence>
<dbReference type="OMA" id="PFYLTHM"/>
<dbReference type="Pfam" id="PF00018">
    <property type="entry name" value="SH3_1"/>
    <property type="match status" value="1"/>
</dbReference>
<dbReference type="FunFam" id="2.30.30.40:FF:000283">
    <property type="entry name" value="NAP1-binding protein 2"/>
    <property type="match status" value="1"/>
</dbReference>
<dbReference type="RefSeq" id="XP_004181923.1">
    <property type="nucleotide sequence ID" value="XM_004181875.1"/>
</dbReference>
<dbReference type="InterPro" id="IPR036028">
    <property type="entry name" value="SH3-like_dom_sf"/>
</dbReference>
<dbReference type="InParanoid" id="I2H7Q2"/>
<keyword evidence="1 2" id="KW-0728">SH3 domain</keyword>
<dbReference type="HOGENOM" id="CLU_069841_1_0_1"/>
<name>I2H7Q2_HENB6</name>
<dbReference type="GO" id="GO:0005737">
    <property type="term" value="C:cytoplasm"/>
    <property type="evidence" value="ECO:0007669"/>
    <property type="project" value="EnsemblFungi"/>
</dbReference>
<accession>I2H7Q2</accession>
<feature type="compositionally biased region" description="Low complexity" evidence="3">
    <location>
        <begin position="199"/>
        <end position="209"/>
    </location>
</feature>
<evidence type="ECO:0000259" key="4">
    <source>
        <dbReference type="PROSITE" id="PS50002"/>
    </source>
</evidence>
<dbReference type="AlphaFoldDB" id="I2H7Q2"/>
<dbReference type="SMART" id="SM00326">
    <property type="entry name" value="SH3"/>
    <property type="match status" value="1"/>
</dbReference>
<dbReference type="eggNOG" id="ENOG502RZ32">
    <property type="taxonomic scope" value="Eukaryota"/>
</dbReference>
<feature type="domain" description="SH3" evidence="4">
    <location>
        <begin position="98"/>
        <end position="159"/>
    </location>
</feature>
<dbReference type="GO" id="GO:0043409">
    <property type="term" value="P:negative regulation of MAPK cascade"/>
    <property type="evidence" value="ECO:0007669"/>
    <property type="project" value="EnsemblFungi"/>
</dbReference>
<dbReference type="PROSITE" id="PS50002">
    <property type="entry name" value="SH3"/>
    <property type="match status" value="1"/>
</dbReference>
<dbReference type="STRING" id="1071380.I2H7Q2"/>
<dbReference type="Gene3D" id="2.30.30.40">
    <property type="entry name" value="SH3 Domains"/>
    <property type="match status" value="1"/>
</dbReference>
<evidence type="ECO:0000313" key="6">
    <source>
        <dbReference type="Proteomes" id="UP000002866"/>
    </source>
</evidence>
<dbReference type="FunCoup" id="I2H7Q2">
    <property type="interactions" value="190"/>
</dbReference>
<dbReference type="InterPro" id="IPR001452">
    <property type="entry name" value="SH3_domain"/>
</dbReference>
<organism evidence="5 6">
    <name type="scientific">Henningerozyma blattae (strain ATCC 34711 / CBS 6284 / DSM 70876 / NBRC 10599 / NRRL Y-10934 / UCD 77-7)</name>
    <name type="common">Yeast</name>
    <name type="synonym">Tetrapisispora blattae</name>
    <dbReference type="NCBI Taxonomy" id="1071380"/>
    <lineage>
        <taxon>Eukaryota</taxon>
        <taxon>Fungi</taxon>
        <taxon>Dikarya</taxon>
        <taxon>Ascomycota</taxon>
        <taxon>Saccharomycotina</taxon>
        <taxon>Saccharomycetes</taxon>
        <taxon>Saccharomycetales</taxon>
        <taxon>Saccharomycetaceae</taxon>
        <taxon>Henningerozyma</taxon>
    </lineage>
</organism>
<dbReference type="EMBL" id="HE806323">
    <property type="protein sequence ID" value="CCH62404.1"/>
    <property type="molecule type" value="Genomic_DNA"/>
</dbReference>
<dbReference type="Proteomes" id="UP000002866">
    <property type="component" value="Chromosome 8"/>
</dbReference>
<reference evidence="5 6" key="1">
    <citation type="journal article" date="2011" name="Proc. Natl. Acad. Sci. U.S.A.">
        <title>Evolutionary erosion of yeast sex chromosomes by mating-type switching accidents.</title>
        <authorList>
            <person name="Gordon J.L."/>
            <person name="Armisen D."/>
            <person name="Proux-Wera E."/>
            <person name="Oheigeartaigh S.S."/>
            <person name="Byrne K.P."/>
            <person name="Wolfe K.H."/>
        </authorList>
    </citation>
    <scope>NUCLEOTIDE SEQUENCE [LARGE SCALE GENOMIC DNA]</scope>
    <source>
        <strain evidence="6">ATCC 34711 / CBS 6284 / DSM 70876 / NBRC 10599 / NRRL Y-10934 / UCD 77-7</strain>
    </source>
</reference>
<dbReference type="GeneID" id="14497561"/>
<dbReference type="KEGG" id="tbl:TBLA_0H01160"/>
<feature type="region of interest" description="Disordered" evidence="3">
    <location>
        <begin position="192"/>
        <end position="224"/>
    </location>
</feature>
<protein>
    <recommendedName>
        <fullName evidence="4">SH3 domain-containing protein</fullName>
    </recommendedName>
</protein>
<dbReference type="GO" id="GO:0071852">
    <property type="term" value="P:fungal-type cell wall organization or biogenesis"/>
    <property type="evidence" value="ECO:0007669"/>
    <property type="project" value="EnsemblFungi"/>
</dbReference>
<sequence>MCATTTMRENTTNDISCSYSDNDTTSIGYISIKDFAYENSNPLHYGYFNEQQDENSINNDDIHIDADAEQEADAEADIEADGEDEGKRSSIYLPNNYIINQKAIALYDFVPENDNELQLVEGDIIFINYKHGQGWLVAQNLNNNKIGLVPEEFVSYLDEEDFTDDDEQDENIRPFYLTHLITQNIKKDVTDDEWEDISNHSSSSSQANSPTNDHSKLASDLEKN</sequence>
<feature type="compositionally biased region" description="Basic and acidic residues" evidence="3">
    <location>
        <begin position="213"/>
        <end position="224"/>
    </location>
</feature>
<dbReference type="OrthoDB" id="19092at2759"/>